<dbReference type="PANTHER" id="PTHR24408">
    <property type="entry name" value="ZINC FINGER PROTEIN"/>
    <property type="match status" value="1"/>
</dbReference>
<dbReference type="OMA" id="NCKVHEQ"/>
<keyword evidence="5" id="KW-0217">Developmental protein</keyword>
<evidence type="ECO:0000256" key="10">
    <source>
        <dbReference type="ARBA" id="ARBA00022833"/>
    </source>
</evidence>
<comment type="subcellular location">
    <subcellularLocation>
        <location evidence="2">Nucleus</location>
    </subcellularLocation>
</comment>
<evidence type="ECO:0000256" key="12">
    <source>
        <dbReference type="ARBA" id="ARBA00023242"/>
    </source>
</evidence>
<keyword evidence="17" id="KW-1185">Reference proteome</keyword>
<keyword evidence="10" id="KW-0862">Zinc</keyword>
<dbReference type="GO" id="GO:0040034">
    <property type="term" value="P:regulation of development, heterochronic"/>
    <property type="evidence" value="ECO:0007669"/>
    <property type="project" value="UniProtKB-ARBA"/>
</dbReference>
<dbReference type="OrthoDB" id="10015593at2759"/>
<dbReference type="EMBL" id="GL451363">
    <property type="protein sequence ID" value="EFN79432.1"/>
    <property type="molecule type" value="Genomic_DNA"/>
</dbReference>
<evidence type="ECO:0000256" key="11">
    <source>
        <dbReference type="ARBA" id="ARBA00023125"/>
    </source>
</evidence>
<reference evidence="16 17" key="1">
    <citation type="journal article" date="2010" name="Science">
        <title>Genomic comparison of the ants Camponotus floridanus and Harpegnathos saltator.</title>
        <authorList>
            <person name="Bonasio R."/>
            <person name="Zhang G."/>
            <person name="Ye C."/>
            <person name="Mutti N.S."/>
            <person name="Fang X."/>
            <person name="Qin N."/>
            <person name="Donahue G."/>
            <person name="Yang P."/>
            <person name="Li Q."/>
            <person name="Li C."/>
            <person name="Zhang P."/>
            <person name="Huang Z."/>
            <person name="Berger S.L."/>
            <person name="Reinberg D."/>
            <person name="Wang J."/>
            <person name="Liebig J."/>
        </authorList>
    </citation>
    <scope>NUCLEOTIDE SEQUENCE [LARGE SCALE GENOMIC DNA]</scope>
    <source>
        <strain evidence="16 17">R22 G/1</strain>
    </source>
</reference>
<feature type="compositionally biased region" description="Acidic residues" evidence="14">
    <location>
        <begin position="468"/>
        <end position="477"/>
    </location>
</feature>
<name>E2BXZ8_HARSA</name>
<feature type="domain" description="C2H2-type" evidence="15">
    <location>
        <begin position="569"/>
        <end position="596"/>
    </location>
</feature>
<dbReference type="PROSITE" id="PS00028">
    <property type="entry name" value="ZINC_FINGER_C2H2_1"/>
    <property type="match status" value="2"/>
</dbReference>
<evidence type="ECO:0000256" key="13">
    <source>
        <dbReference type="PROSITE-ProRule" id="PRU00042"/>
    </source>
</evidence>
<organism evidence="17">
    <name type="scientific">Harpegnathos saltator</name>
    <name type="common">Jerdon's jumping ant</name>
    <dbReference type="NCBI Taxonomy" id="610380"/>
    <lineage>
        <taxon>Eukaryota</taxon>
        <taxon>Metazoa</taxon>
        <taxon>Ecdysozoa</taxon>
        <taxon>Arthropoda</taxon>
        <taxon>Hexapoda</taxon>
        <taxon>Insecta</taxon>
        <taxon>Pterygota</taxon>
        <taxon>Neoptera</taxon>
        <taxon>Endopterygota</taxon>
        <taxon>Hymenoptera</taxon>
        <taxon>Apocrita</taxon>
        <taxon>Aculeata</taxon>
        <taxon>Formicoidea</taxon>
        <taxon>Formicidae</taxon>
        <taxon>Ponerinae</taxon>
        <taxon>Ponerini</taxon>
        <taxon>Harpegnathos</taxon>
    </lineage>
</organism>
<dbReference type="FunFam" id="3.30.160.60:FF:001482">
    <property type="entry name" value="Hunchback"/>
    <property type="match status" value="1"/>
</dbReference>
<dbReference type="PROSITE" id="PS50157">
    <property type="entry name" value="ZINC_FINGER_C2H2_2"/>
    <property type="match status" value="4"/>
</dbReference>
<feature type="region of interest" description="Disordered" evidence="14">
    <location>
        <begin position="447"/>
        <end position="521"/>
    </location>
</feature>
<keyword evidence="7" id="KW-0479">Metal-binding</keyword>
<proteinExistence type="inferred from homology"/>
<feature type="domain" description="C2H2-type" evidence="15">
    <location>
        <begin position="541"/>
        <end position="568"/>
    </location>
</feature>
<feature type="compositionally biased region" description="Basic and acidic residues" evidence="14">
    <location>
        <begin position="10"/>
        <end position="24"/>
    </location>
</feature>
<dbReference type="InParanoid" id="E2BXZ8"/>
<evidence type="ECO:0000259" key="15">
    <source>
        <dbReference type="PROSITE" id="PS50157"/>
    </source>
</evidence>
<dbReference type="Gene3D" id="3.30.160.60">
    <property type="entry name" value="Classic Zinc Finger"/>
    <property type="match status" value="3"/>
</dbReference>
<comment type="function">
    <text evidence="1">Gap class segmentation protein that controls development of head structures.</text>
</comment>
<feature type="domain" description="C2H2-type" evidence="15">
    <location>
        <begin position="103"/>
        <end position="126"/>
    </location>
</feature>
<dbReference type="GO" id="GO:0000981">
    <property type="term" value="F:DNA-binding transcription factor activity, RNA polymerase II-specific"/>
    <property type="evidence" value="ECO:0007669"/>
    <property type="project" value="TreeGrafter"/>
</dbReference>
<keyword evidence="11" id="KW-0238">DNA-binding</keyword>
<dbReference type="FunFam" id="3.30.160.60:FF:001301">
    <property type="entry name" value="Blast:Protein hunchback"/>
    <property type="match status" value="1"/>
</dbReference>
<gene>
    <name evidence="16" type="ORF">EAI_10484</name>
</gene>
<evidence type="ECO:0000256" key="2">
    <source>
        <dbReference type="ARBA" id="ARBA00004123"/>
    </source>
</evidence>
<evidence type="ECO:0000256" key="6">
    <source>
        <dbReference type="ARBA" id="ARBA00022492"/>
    </source>
</evidence>
<dbReference type="GO" id="GO:0000977">
    <property type="term" value="F:RNA polymerase II transcription regulatory region sequence-specific DNA binding"/>
    <property type="evidence" value="ECO:0007669"/>
    <property type="project" value="UniProtKB-ARBA"/>
</dbReference>
<dbReference type="Proteomes" id="UP000008237">
    <property type="component" value="Unassembled WGS sequence"/>
</dbReference>
<evidence type="ECO:0000313" key="17">
    <source>
        <dbReference type="Proteomes" id="UP000008237"/>
    </source>
</evidence>
<dbReference type="GO" id="GO:0005634">
    <property type="term" value="C:nucleus"/>
    <property type="evidence" value="ECO:0007669"/>
    <property type="project" value="UniProtKB-SubCell"/>
</dbReference>
<dbReference type="InterPro" id="IPR036236">
    <property type="entry name" value="Znf_C2H2_sf"/>
</dbReference>
<evidence type="ECO:0000256" key="1">
    <source>
        <dbReference type="ARBA" id="ARBA00003983"/>
    </source>
</evidence>
<feature type="domain" description="C2H2-type" evidence="15">
    <location>
        <begin position="75"/>
        <end position="102"/>
    </location>
</feature>
<comment type="similarity">
    <text evidence="3">Belongs to the hunchback C2H2-type zinc-finger protein family.</text>
</comment>
<feature type="compositionally biased region" description="Low complexity" evidence="14">
    <location>
        <begin position="486"/>
        <end position="519"/>
    </location>
</feature>
<dbReference type="SMART" id="SM00355">
    <property type="entry name" value="ZnF_C2H2"/>
    <property type="match status" value="6"/>
</dbReference>
<accession>E2BXZ8</accession>
<evidence type="ECO:0000313" key="16">
    <source>
        <dbReference type="EMBL" id="EFN79432.1"/>
    </source>
</evidence>
<keyword evidence="9 13" id="KW-0863">Zinc-finger</keyword>
<evidence type="ECO:0000256" key="4">
    <source>
        <dbReference type="ARBA" id="ARBA00013638"/>
    </source>
</evidence>
<evidence type="ECO:0000256" key="7">
    <source>
        <dbReference type="ARBA" id="ARBA00022723"/>
    </source>
</evidence>
<feature type="region of interest" description="Disordered" evidence="14">
    <location>
        <begin position="178"/>
        <end position="290"/>
    </location>
</feature>
<protein>
    <recommendedName>
        <fullName evidence="4">Protein hunchback</fullName>
    </recommendedName>
</protein>
<evidence type="ECO:0000256" key="3">
    <source>
        <dbReference type="ARBA" id="ARBA00007746"/>
    </source>
</evidence>
<dbReference type="Pfam" id="PF00096">
    <property type="entry name" value="zf-C2H2"/>
    <property type="match status" value="1"/>
</dbReference>
<dbReference type="GO" id="GO:0035282">
    <property type="term" value="P:segmentation"/>
    <property type="evidence" value="ECO:0007669"/>
    <property type="project" value="UniProtKB-KW"/>
</dbReference>
<keyword evidence="6" id="KW-0302">Gap protein</keyword>
<feature type="region of interest" description="Disordered" evidence="14">
    <location>
        <begin position="10"/>
        <end position="35"/>
    </location>
</feature>
<feature type="compositionally biased region" description="Low complexity" evidence="14">
    <location>
        <begin position="187"/>
        <end position="282"/>
    </location>
</feature>
<sequence>MVSTQLRYFHNQENRDSSSRDGHKTNSYNNEPGVPHINLQGKMKTFLCKNCGFKAVTKLEYWNHIRIHIKPNKMMSCYKCPFVTEYKHHLEYHLLNHTGSKPYKCSICSYTCVNKSMLNSHMKSHSTIYQYRCKNCDYATKYCHTLKQHLRKYNHEPAEVLNADGTLSPIVIDVYGTRRGPRRRLNKNNNKNNNNNKKNNNKNNNNNNNDSSIISSNIIDNRPSTSTETMTATATMTTTGQPNDSTSTTTQTVSTADGGNSNSNSSNQQSTSKSTQTLPSTSEDSTSASTPFTFSMLTSIFEERRKNANLVTQEDNQTNQETGTYPFQYWFDNLNIVTQRLISNDDSVLDMTTTLNDKAEQQDTGDAAEQIVETTLATSVTAANFFEDSTAECLAISGQEEQLDEQFNISANMPLDLSSSSLRNEATSNNSRQLQCQQVSLNLANSSKMAGTRRRKGATVKLERMAEKEEDTDEEQMQSEKRLCQSTLPTVTSVPSTSSMAASAPSTSSVPEAAASDAAESSEKCEDVLTHNKPPVDHDRYVCLYCDIPYPDQKIYLAHMRYHDDAEPFTCVMCGKSYGNRAKFNLHIYEKTCVNH</sequence>
<dbReference type="PANTHER" id="PTHR24408:SF67">
    <property type="entry name" value="C2H2-TYPE DOMAIN-CONTAINING PROTEIN"/>
    <property type="match status" value="1"/>
</dbReference>
<evidence type="ECO:0000256" key="14">
    <source>
        <dbReference type="SAM" id="MobiDB-lite"/>
    </source>
</evidence>
<keyword evidence="12" id="KW-0539">Nucleus</keyword>
<keyword evidence="8" id="KW-0677">Repeat</keyword>
<evidence type="ECO:0000256" key="9">
    <source>
        <dbReference type="ARBA" id="ARBA00022771"/>
    </source>
</evidence>
<dbReference type="SUPFAM" id="SSF57667">
    <property type="entry name" value="beta-beta-alpha zinc fingers"/>
    <property type="match status" value="2"/>
</dbReference>
<evidence type="ECO:0000256" key="8">
    <source>
        <dbReference type="ARBA" id="ARBA00022737"/>
    </source>
</evidence>
<dbReference type="AlphaFoldDB" id="E2BXZ8"/>
<dbReference type="GO" id="GO:0008270">
    <property type="term" value="F:zinc ion binding"/>
    <property type="evidence" value="ECO:0007669"/>
    <property type="project" value="UniProtKB-KW"/>
</dbReference>
<dbReference type="GO" id="GO:0000122">
    <property type="term" value="P:negative regulation of transcription by RNA polymerase II"/>
    <property type="evidence" value="ECO:0007669"/>
    <property type="project" value="UniProtKB-ARBA"/>
</dbReference>
<dbReference type="InterPro" id="IPR013087">
    <property type="entry name" value="Znf_C2H2_type"/>
</dbReference>
<evidence type="ECO:0000256" key="5">
    <source>
        <dbReference type="ARBA" id="ARBA00022473"/>
    </source>
</evidence>